<feature type="binding site" evidence="5">
    <location>
        <position position="83"/>
    </location>
    <ligand>
        <name>chlorophyll a</name>
        <dbReference type="ChEBI" id="CHEBI:58416"/>
        <label>1</label>
    </ligand>
</feature>
<comment type="subcellular location">
    <subcellularLocation>
        <location evidence="1">Plastid</location>
        <location evidence="1">Chloroplast</location>
    </subcellularLocation>
</comment>
<keyword evidence="4" id="KW-0934">Plastid</keyword>
<dbReference type="InterPro" id="IPR022796">
    <property type="entry name" value="Chloroa_b-bind"/>
</dbReference>
<evidence type="ECO:0000256" key="1">
    <source>
        <dbReference type="ARBA" id="ARBA00004229"/>
    </source>
</evidence>
<feature type="binding site" evidence="5">
    <location>
        <position position="189"/>
    </location>
    <ligand>
        <name>chlorophyll a</name>
        <dbReference type="ChEBI" id="CHEBI:58416"/>
        <label>1</label>
    </ligand>
</feature>
<keyword evidence="6" id="KW-0732">Signal</keyword>
<sequence length="216" mass="23724">MAKLAVAVAVSVCLSGTSAFQPLLKSATPQRSASVTQAAYDYSKVEGLPGASEPFLPYFGYTPDSEKGEQLKRYREAELKHGRLAMMATLGFFVVEGLNFHPLFPKVEGIAINQYQQLPGAAQAFLALCVGLIEGINIEKGWKDPRKDADNFFTLEEDFEPGTYNWDPAKFITKYGLEDAAKMKEMKTKELNNGRLAMIGIAGMIVQESLTGKPIF</sequence>
<dbReference type="GO" id="GO:0009507">
    <property type="term" value="C:chloroplast"/>
    <property type="evidence" value="ECO:0007669"/>
    <property type="project" value="UniProtKB-SubCell"/>
</dbReference>
<evidence type="ECO:0000256" key="5">
    <source>
        <dbReference type="PIRSR" id="PIRSR601344-1"/>
    </source>
</evidence>
<keyword evidence="2" id="KW-0150">Chloroplast</keyword>
<feature type="binding site" evidence="5">
    <location>
        <position position="193"/>
    </location>
    <ligand>
        <name>chlorophyll a</name>
        <dbReference type="ChEBI" id="CHEBI:58416"/>
        <label>1</label>
    </ligand>
</feature>
<dbReference type="GO" id="GO:0016020">
    <property type="term" value="C:membrane"/>
    <property type="evidence" value="ECO:0007669"/>
    <property type="project" value="InterPro"/>
</dbReference>
<evidence type="ECO:0000256" key="2">
    <source>
        <dbReference type="ARBA" id="ARBA00022528"/>
    </source>
</evidence>
<keyword evidence="5" id="KW-0148">Chlorophyll</keyword>
<keyword evidence="3" id="KW-0602">Photosynthesis</keyword>
<feature type="binding site" evidence="5">
    <location>
        <position position="195"/>
    </location>
    <ligand>
        <name>chlorophyll a</name>
        <dbReference type="ChEBI" id="CHEBI:58416"/>
        <label>1</label>
    </ligand>
</feature>
<keyword evidence="5" id="KW-0157">Chromophore</keyword>
<dbReference type="SUPFAM" id="SSF103511">
    <property type="entry name" value="Chlorophyll a-b binding protein"/>
    <property type="match status" value="1"/>
</dbReference>
<feature type="binding site" evidence="5">
    <location>
        <position position="207"/>
    </location>
    <ligand>
        <name>chlorophyll a</name>
        <dbReference type="ChEBI" id="CHEBI:58416"/>
        <label>1</label>
    </ligand>
</feature>
<organism evidence="7">
    <name type="scientific">Chromera velia CCMP2878</name>
    <dbReference type="NCBI Taxonomy" id="1169474"/>
    <lineage>
        <taxon>Eukaryota</taxon>
        <taxon>Sar</taxon>
        <taxon>Alveolata</taxon>
        <taxon>Colpodellida</taxon>
        <taxon>Chromeraceae</taxon>
        <taxon>Chromera</taxon>
    </lineage>
</organism>
<dbReference type="GO" id="GO:0016168">
    <property type="term" value="F:chlorophyll binding"/>
    <property type="evidence" value="ECO:0007669"/>
    <property type="project" value="UniProtKB-KW"/>
</dbReference>
<dbReference type="PANTHER" id="PTHR21649">
    <property type="entry name" value="CHLOROPHYLL A/B BINDING PROTEIN"/>
    <property type="match status" value="1"/>
</dbReference>
<feature type="binding site" evidence="5">
    <location>
        <position position="190"/>
    </location>
    <ligand>
        <name>chlorophyll a</name>
        <dbReference type="ChEBI" id="CHEBI:58416"/>
        <label>1</label>
    </ligand>
</feature>
<dbReference type="InterPro" id="IPR001344">
    <property type="entry name" value="Chloro_AB-bd_pln"/>
</dbReference>
<evidence type="ECO:0000256" key="3">
    <source>
        <dbReference type="ARBA" id="ARBA00022531"/>
    </source>
</evidence>
<evidence type="ECO:0000256" key="6">
    <source>
        <dbReference type="SAM" id="SignalP"/>
    </source>
</evidence>
<feature type="chain" id="PRO_5005189316" description="Plastid light harvesting protein" evidence="6">
    <location>
        <begin position="20"/>
        <end position="216"/>
    </location>
</feature>
<name>A0A0G4FHA1_9ALVE</name>
<dbReference type="Pfam" id="PF00504">
    <property type="entry name" value="Chloroa_b-bind"/>
    <property type="match status" value="1"/>
</dbReference>
<accession>A0A0G4FHA1</accession>
<evidence type="ECO:0000256" key="4">
    <source>
        <dbReference type="ARBA" id="ARBA00022640"/>
    </source>
</evidence>
<dbReference type="Gene3D" id="1.10.3460.10">
    <property type="entry name" value="Chlorophyll a/b binding protein domain"/>
    <property type="match status" value="1"/>
</dbReference>
<dbReference type="PhylomeDB" id="A0A0G4FHA1"/>
<dbReference type="AlphaFoldDB" id="A0A0G4FHA1"/>
<dbReference type="VEuPathDB" id="CryptoDB:Cvel_16998"/>
<dbReference type="EMBL" id="CDMZ01000369">
    <property type="protein sequence ID" value="CEM12802.1"/>
    <property type="molecule type" value="Genomic_DNA"/>
</dbReference>
<feature type="binding site" evidence="5">
    <location>
        <position position="78"/>
    </location>
    <ligand>
        <name>chlorophyll a</name>
        <dbReference type="ChEBI" id="CHEBI:58416"/>
        <label>1</label>
    </ligand>
</feature>
<feature type="binding site" evidence="5">
    <location>
        <position position="65"/>
    </location>
    <ligand>
        <name>chlorophyll a</name>
        <dbReference type="ChEBI" id="CHEBI:58416"/>
        <label>1</label>
    </ligand>
</feature>
<gene>
    <name evidence="7" type="ORF">Cvel_16998</name>
</gene>
<reference evidence="7" key="1">
    <citation type="submission" date="2014-11" db="EMBL/GenBank/DDBJ databases">
        <authorList>
            <person name="Otto D Thomas"/>
            <person name="Naeem Raeece"/>
        </authorList>
    </citation>
    <scope>NUCLEOTIDE SEQUENCE</scope>
</reference>
<proteinExistence type="predicted"/>
<feature type="signal peptide" evidence="6">
    <location>
        <begin position="1"/>
        <end position="19"/>
    </location>
</feature>
<protein>
    <recommendedName>
        <fullName evidence="8">Plastid light harvesting protein</fullName>
    </recommendedName>
</protein>
<feature type="binding site" evidence="5">
    <location>
        <position position="81"/>
    </location>
    <ligand>
        <name>chlorophyll a</name>
        <dbReference type="ChEBI" id="CHEBI:58416"/>
        <label>1</label>
    </ligand>
</feature>
<evidence type="ECO:0008006" key="8">
    <source>
        <dbReference type="Google" id="ProtNLM"/>
    </source>
</evidence>
<dbReference type="GO" id="GO:0009765">
    <property type="term" value="P:photosynthesis, light harvesting"/>
    <property type="evidence" value="ECO:0007669"/>
    <property type="project" value="InterPro"/>
</dbReference>
<evidence type="ECO:0000313" key="7">
    <source>
        <dbReference type="EMBL" id="CEM12802.1"/>
    </source>
</evidence>